<comment type="caution">
    <text evidence="1">The sequence shown here is derived from an EMBL/GenBank/DDBJ whole genome shotgun (WGS) entry which is preliminary data.</text>
</comment>
<name>A0AAW0IMY2_MYOGA</name>
<dbReference type="EMBL" id="JBBHLL010000108">
    <property type="protein sequence ID" value="KAK7815880.1"/>
    <property type="molecule type" value="Genomic_DNA"/>
</dbReference>
<protein>
    <submittedName>
        <fullName evidence="1">Uncharacterized protein</fullName>
    </submittedName>
</protein>
<reference evidence="1 2" key="1">
    <citation type="journal article" date="2023" name="bioRxiv">
        <title>Conserved and derived expression patterns and positive selection on dental genes reveal complex evolutionary context of ever-growing rodent molars.</title>
        <authorList>
            <person name="Calamari Z.T."/>
            <person name="Song A."/>
            <person name="Cohen E."/>
            <person name="Akter M."/>
            <person name="Roy R.D."/>
            <person name="Hallikas O."/>
            <person name="Christensen M.M."/>
            <person name="Li P."/>
            <person name="Marangoni P."/>
            <person name="Jernvall J."/>
            <person name="Klein O.D."/>
        </authorList>
    </citation>
    <scope>NUCLEOTIDE SEQUENCE [LARGE SCALE GENOMIC DNA]</scope>
    <source>
        <strain evidence="1">V071</strain>
    </source>
</reference>
<feature type="non-terminal residue" evidence="1">
    <location>
        <position position="82"/>
    </location>
</feature>
<proteinExistence type="predicted"/>
<dbReference type="AlphaFoldDB" id="A0AAW0IMY2"/>
<evidence type="ECO:0000313" key="2">
    <source>
        <dbReference type="Proteomes" id="UP001488838"/>
    </source>
</evidence>
<gene>
    <name evidence="1" type="ORF">U0070_010335</name>
</gene>
<sequence>MTLQTAAGHLYKVNVPVMVTQTSGRTDILQHPFQQVLQQLGQPPIMQSGIPPLHPCSLPAAPEKSHRLDPVLLQPTILHSTP</sequence>
<organism evidence="1 2">
    <name type="scientific">Myodes glareolus</name>
    <name type="common">Bank vole</name>
    <name type="synonym">Clethrionomys glareolus</name>
    <dbReference type="NCBI Taxonomy" id="447135"/>
    <lineage>
        <taxon>Eukaryota</taxon>
        <taxon>Metazoa</taxon>
        <taxon>Chordata</taxon>
        <taxon>Craniata</taxon>
        <taxon>Vertebrata</taxon>
        <taxon>Euteleostomi</taxon>
        <taxon>Mammalia</taxon>
        <taxon>Eutheria</taxon>
        <taxon>Euarchontoglires</taxon>
        <taxon>Glires</taxon>
        <taxon>Rodentia</taxon>
        <taxon>Myomorpha</taxon>
        <taxon>Muroidea</taxon>
        <taxon>Cricetidae</taxon>
        <taxon>Arvicolinae</taxon>
        <taxon>Myodes</taxon>
    </lineage>
</organism>
<keyword evidence="2" id="KW-1185">Reference proteome</keyword>
<evidence type="ECO:0000313" key="1">
    <source>
        <dbReference type="EMBL" id="KAK7815880.1"/>
    </source>
</evidence>
<accession>A0AAW0IMY2</accession>
<dbReference type="Proteomes" id="UP001488838">
    <property type="component" value="Unassembled WGS sequence"/>
</dbReference>